<name>A0A1W6ZES8_9BORD</name>
<reference evidence="3 4" key="1">
    <citation type="submission" date="2017-05" db="EMBL/GenBank/DDBJ databases">
        <title>Complete and WGS of Bordetella genogroups.</title>
        <authorList>
            <person name="Spilker T."/>
            <person name="LiPuma J."/>
        </authorList>
    </citation>
    <scope>NUCLEOTIDE SEQUENCE [LARGE SCALE GENOMIC DNA]</scope>
    <source>
        <strain evidence="3 4">AU7206</strain>
    </source>
</reference>
<keyword evidence="2" id="KW-0732">Signal</keyword>
<evidence type="ECO:0000313" key="4">
    <source>
        <dbReference type="Proteomes" id="UP000194161"/>
    </source>
</evidence>
<dbReference type="RefSeq" id="WP_086079579.1">
    <property type="nucleotide sequence ID" value="NZ_CP021111.1"/>
</dbReference>
<dbReference type="AlphaFoldDB" id="A0A1W6ZES8"/>
<accession>A0A1W6ZES8</accession>
<evidence type="ECO:0000313" key="3">
    <source>
        <dbReference type="EMBL" id="ARP95819.1"/>
    </source>
</evidence>
<dbReference type="Pfam" id="PF03401">
    <property type="entry name" value="TctC"/>
    <property type="match status" value="1"/>
</dbReference>
<dbReference type="InterPro" id="IPR005064">
    <property type="entry name" value="BUG"/>
</dbReference>
<comment type="similarity">
    <text evidence="1">Belongs to the UPF0065 (bug) family.</text>
</comment>
<dbReference type="EMBL" id="CP021111">
    <property type="protein sequence ID" value="ARP95819.1"/>
    <property type="molecule type" value="Genomic_DNA"/>
</dbReference>
<organism evidence="3 4">
    <name type="scientific">Bordetella genomosp. 13</name>
    <dbReference type="NCBI Taxonomy" id="463040"/>
    <lineage>
        <taxon>Bacteria</taxon>
        <taxon>Pseudomonadati</taxon>
        <taxon>Pseudomonadota</taxon>
        <taxon>Betaproteobacteria</taxon>
        <taxon>Burkholderiales</taxon>
        <taxon>Alcaligenaceae</taxon>
        <taxon>Bordetella</taxon>
    </lineage>
</organism>
<dbReference type="Gene3D" id="3.40.190.10">
    <property type="entry name" value="Periplasmic binding protein-like II"/>
    <property type="match status" value="1"/>
</dbReference>
<keyword evidence="4" id="KW-1185">Reference proteome</keyword>
<dbReference type="PANTHER" id="PTHR42928:SF5">
    <property type="entry name" value="BLR1237 PROTEIN"/>
    <property type="match status" value="1"/>
</dbReference>
<sequence length="320" mass="33409">MFRKYLALLAATLALACHGAHAADFPDRPLRLIAPIPPGGSGDMIARLVATAAAQALGQSIVVENRPGATGNIGTALAARAQADGHTLLLCSFGNCAVNPSLYRDSGYDLFKDFRPVVLIASSVNVLTVGKHTGIASLKELVGRAKGGELSYASSGIGASNHLAGEMLKKQAGVDLLHVPYKGSGPAINDLLGGQVDVFFDNEPSILPFVQSGKVTAVAVTGRTRSPNLPDVPTLRESGYADFVVEPWYGIAVPRATPDAVVAKLVQAFDAALKQEKTRAALQAAGFATLGGSPQAMQELMRQEHDRWAALIKAQGISAH</sequence>
<gene>
    <name evidence="3" type="ORF">CAL15_16400</name>
</gene>
<dbReference type="KEGG" id="bgm:CAL15_16400"/>
<feature type="chain" id="PRO_5010874359" evidence="2">
    <location>
        <begin position="23"/>
        <end position="320"/>
    </location>
</feature>
<protein>
    <submittedName>
        <fullName evidence="3">Tat pathway signal protein</fullName>
    </submittedName>
</protein>
<proteinExistence type="inferred from homology"/>
<dbReference type="Gene3D" id="3.40.190.150">
    <property type="entry name" value="Bordetella uptake gene, domain 1"/>
    <property type="match status" value="1"/>
</dbReference>
<evidence type="ECO:0000256" key="1">
    <source>
        <dbReference type="ARBA" id="ARBA00006987"/>
    </source>
</evidence>
<dbReference type="PIRSF" id="PIRSF017082">
    <property type="entry name" value="YflP"/>
    <property type="match status" value="1"/>
</dbReference>
<dbReference type="Proteomes" id="UP000194161">
    <property type="component" value="Chromosome"/>
</dbReference>
<feature type="signal peptide" evidence="2">
    <location>
        <begin position="1"/>
        <end position="22"/>
    </location>
</feature>
<dbReference type="InterPro" id="IPR042100">
    <property type="entry name" value="Bug_dom1"/>
</dbReference>
<dbReference type="PROSITE" id="PS51257">
    <property type="entry name" value="PROKAR_LIPOPROTEIN"/>
    <property type="match status" value="1"/>
</dbReference>
<evidence type="ECO:0000256" key="2">
    <source>
        <dbReference type="SAM" id="SignalP"/>
    </source>
</evidence>
<dbReference type="SUPFAM" id="SSF53850">
    <property type="entry name" value="Periplasmic binding protein-like II"/>
    <property type="match status" value="1"/>
</dbReference>
<dbReference type="PANTHER" id="PTHR42928">
    <property type="entry name" value="TRICARBOXYLATE-BINDING PROTEIN"/>
    <property type="match status" value="1"/>
</dbReference>
<dbReference type="STRING" id="463040.CAL15_16400"/>
<dbReference type="CDD" id="cd13578">
    <property type="entry name" value="PBP2_Bug27"/>
    <property type="match status" value="1"/>
</dbReference>
<dbReference type="OrthoDB" id="8677147at2"/>